<dbReference type="InterPro" id="IPR016155">
    <property type="entry name" value="Mopterin_synth/thiamin_S_b"/>
</dbReference>
<sequence>MKVIIPTALRKHTDGQNHLSVTATTVEDALNQVVTAHPELRSSLFDDANQLVSFVNVFVNDRNIRDLENEATPLNETDEILLVPAIAGG</sequence>
<organism evidence="1 2">
    <name type="scientific">Stieleria neptunia</name>
    <dbReference type="NCBI Taxonomy" id="2527979"/>
    <lineage>
        <taxon>Bacteria</taxon>
        <taxon>Pseudomonadati</taxon>
        <taxon>Planctomycetota</taxon>
        <taxon>Planctomycetia</taxon>
        <taxon>Pirellulales</taxon>
        <taxon>Pirellulaceae</taxon>
        <taxon>Stieleria</taxon>
    </lineage>
</organism>
<accession>A0A518HPI4</accession>
<dbReference type="OrthoDB" id="9156098at2"/>
<dbReference type="SUPFAM" id="SSF54285">
    <property type="entry name" value="MoaD/ThiS"/>
    <property type="match status" value="1"/>
</dbReference>
<dbReference type="InterPro" id="IPR003749">
    <property type="entry name" value="ThiS/MoaD-like"/>
</dbReference>
<name>A0A518HPI4_9BACT</name>
<dbReference type="RefSeq" id="WP_145386403.1">
    <property type="nucleotide sequence ID" value="NZ_CP037423.1"/>
</dbReference>
<evidence type="ECO:0000313" key="2">
    <source>
        <dbReference type="Proteomes" id="UP000319004"/>
    </source>
</evidence>
<dbReference type="EMBL" id="CP037423">
    <property type="protein sequence ID" value="QDV42753.1"/>
    <property type="molecule type" value="Genomic_DNA"/>
</dbReference>
<dbReference type="Proteomes" id="UP000319004">
    <property type="component" value="Chromosome"/>
</dbReference>
<proteinExistence type="predicted"/>
<protein>
    <submittedName>
        <fullName evidence="1">Sulfur carrier protein CysO</fullName>
    </submittedName>
</protein>
<dbReference type="Gene3D" id="3.10.20.30">
    <property type="match status" value="1"/>
</dbReference>
<dbReference type="PANTHER" id="PTHR38031">
    <property type="entry name" value="SULFUR CARRIER PROTEIN SLR0821-RELATED"/>
    <property type="match status" value="1"/>
</dbReference>
<dbReference type="InterPro" id="IPR052045">
    <property type="entry name" value="Sulfur_Carrier/Prot_Modifier"/>
</dbReference>
<dbReference type="Pfam" id="PF02597">
    <property type="entry name" value="ThiS"/>
    <property type="match status" value="1"/>
</dbReference>
<dbReference type="KEGG" id="snep:Enr13x_26030"/>
<dbReference type="PANTHER" id="PTHR38031:SF1">
    <property type="entry name" value="SULFUR CARRIER PROTEIN CYSO"/>
    <property type="match status" value="1"/>
</dbReference>
<dbReference type="AlphaFoldDB" id="A0A518HPI4"/>
<evidence type="ECO:0000313" key="1">
    <source>
        <dbReference type="EMBL" id="QDV42753.1"/>
    </source>
</evidence>
<keyword evidence="2" id="KW-1185">Reference proteome</keyword>
<dbReference type="InterPro" id="IPR012675">
    <property type="entry name" value="Beta-grasp_dom_sf"/>
</dbReference>
<reference evidence="1 2" key="1">
    <citation type="submission" date="2019-03" db="EMBL/GenBank/DDBJ databases">
        <title>Deep-cultivation of Planctomycetes and their phenomic and genomic characterization uncovers novel biology.</title>
        <authorList>
            <person name="Wiegand S."/>
            <person name="Jogler M."/>
            <person name="Boedeker C."/>
            <person name="Pinto D."/>
            <person name="Vollmers J."/>
            <person name="Rivas-Marin E."/>
            <person name="Kohn T."/>
            <person name="Peeters S.H."/>
            <person name="Heuer A."/>
            <person name="Rast P."/>
            <person name="Oberbeckmann S."/>
            <person name="Bunk B."/>
            <person name="Jeske O."/>
            <person name="Meyerdierks A."/>
            <person name="Storesund J.E."/>
            <person name="Kallscheuer N."/>
            <person name="Luecker S."/>
            <person name="Lage O.M."/>
            <person name="Pohl T."/>
            <person name="Merkel B.J."/>
            <person name="Hornburger P."/>
            <person name="Mueller R.-W."/>
            <person name="Bruemmer F."/>
            <person name="Labrenz M."/>
            <person name="Spormann A.M."/>
            <person name="Op den Camp H."/>
            <person name="Overmann J."/>
            <person name="Amann R."/>
            <person name="Jetten M.S.M."/>
            <person name="Mascher T."/>
            <person name="Medema M.H."/>
            <person name="Devos D.P."/>
            <person name="Kaster A.-K."/>
            <person name="Ovreas L."/>
            <person name="Rohde M."/>
            <person name="Galperin M.Y."/>
            <person name="Jogler C."/>
        </authorList>
    </citation>
    <scope>NUCLEOTIDE SEQUENCE [LARGE SCALE GENOMIC DNA]</scope>
    <source>
        <strain evidence="1 2">Enr13</strain>
    </source>
</reference>
<gene>
    <name evidence="1" type="primary">cysO</name>
    <name evidence="1" type="ORF">Enr13x_26030</name>
</gene>